<dbReference type="EMBL" id="CDMZ01004078">
    <property type="protein sequence ID" value="CEM48575.1"/>
    <property type="molecule type" value="Genomic_DNA"/>
</dbReference>
<accession>A0A0G4HVW7</accession>
<evidence type="ECO:0000313" key="1">
    <source>
        <dbReference type="EMBL" id="CEM48575.1"/>
    </source>
</evidence>
<protein>
    <submittedName>
        <fullName evidence="1">Uncharacterized protein</fullName>
    </submittedName>
</protein>
<dbReference type="AlphaFoldDB" id="A0A0G4HVW7"/>
<proteinExistence type="predicted"/>
<sequence length="139" mass="16378">MVFYVRRYTKTSQVYLLKMKEAEPGKRLRLLFPADTRFGTRFIMSRRSILCRVNVQQTFLDPQVTTWVAALSADRKQAHAEMEKFMMGSGARNAKAWENAKLFETLMESSWNREKRNRLSGRTQAYQDMEVTLYSNLHL</sequence>
<gene>
    <name evidence="1" type="ORF">Cvel_8906</name>
</gene>
<name>A0A0G4HVW7_9ALVE</name>
<organism evidence="1">
    <name type="scientific">Chromera velia CCMP2878</name>
    <dbReference type="NCBI Taxonomy" id="1169474"/>
    <lineage>
        <taxon>Eukaryota</taxon>
        <taxon>Sar</taxon>
        <taxon>Alveolata</taxon>
        <taxon>Colpodellida</taxon>
        <taxon>Chromeraceae</taxon>
        <taxon>Chromera</taxon>
    </lineage>
</organism>
<reference evidence="1" key="1">
    <citation type="submission" date="2014-11" db="EMBL/GenBank/DDBJ databases">
        <authorList>
            <person name="Otto D Thomas"/>
            <person name="Naeem Raeece"/>
        </authorList>
    </citation>
    <scope>NUCLEOTIDE SEQUENCE</scope>
</reference>
<dbReference type="VEuPathDB" id="CryptoDB:Cvel_8906"/>